<evidence type="ECO:0000313" key="6">
    <source>
        <dbReference type="EMBL" id="ACM42408.1"/>
    </source>
</evidence>
<evidence type="ECO:0000256" key="2">
    <source>
        <dbReference type="ARBA" id="ARBA00022898"/>
    </source>
</evidence>
<dbReference type="FunFam" id="3.90.1150.10:FF:000063">
    <property type="entry name" value="Probable cystathionine gamma-synthase"/>
    <property type="match status" value="1"/>
</dbReference>
<evidence type="ECO:0000256" key="1">
    <source>
        <dbReference type="ARBA" id="ARBA00001933"/>
    </source>
</evidence>
<organism evidence="6">
    <name type="scientific">Floropilus chiversii</name>
    <name type="common">Chaetomium chiversii</name>
    <dbReference type="NCBI Taxonomy" id="2587399"/>
    <lineage>
        <taxon>Eukaryota</taxon>
        <taxon>Fungi</taxon>
        <taxon>Dikarya</taxon>
        <taxon>Ascomycota</taxon>
        <taxon>Pezizomycotina</taxon>
        <taxon>Sordariomycetes</taxon>
        <taxon>Sordariomycetidae</taxon>
        <taxon>Sordariales</taxon>
        <taxon>Chaetomiaceae</taxon>
        <taxon>Floropilus</taxon>
    </lineage>
</organism>
<dbReference type="InterPro" id="IPR051750">
    <property type="entry name" value="Trans-sulfuration_enzymes"/>
</dbReference>
<dbReference type="PANTHER" id="PTHR42699:SF1">
    <property type="entry name" value="CYSTATHIONINE GAMMA-SYNTHASE-RELATED"/>
    <property type="match status" value="1"/>
</dbReference>
<evidence type="ECO:0000256" key="3">
    <source>
        <dbReference type="ARBA" id="ARBA00034478"/>
    </source>
</evidence>
<dbReference type="GO" id="GO:0030170">
    <property type="term" value="F:pyridoxal phosphate binding"/>
    <property type="evidence" value="ECO:0007669"/>
    <property type="project" value="InterPro"/>
</dbReference>
<comment type="cofactor">
    <cofactor evidence="1 5">
        <name>pyridoxal 5'-phosphate</name>
        <dbReference type="ChEBI" id="CHEBI:597326"/>
    </cofactor>
</comment>
<dbReference type="Pfam" id="PF01053">
    <property type="entry name" value="Cys_Met_Meta_PP"/>
    <property type="match status" value="1"/>
</dbReference>
<dbReference type="InterPro" id="IPR015421">
    <property type="entry name" value="PyrdxlP-dep_Trfase_major"/>
</dbReference>
<dbReference type="PANTHER" id="PTHR42699">
    <property type="match status" value="1"/>
</dbReference>
<name>C5H887_FLOCH</name>
<reference evidence="6" key="1">
    <citation type="journal article" date="2008" name="Chem. Biol.">
        <title>Functional characterization of the biosynthesis of radicicol, an Hsp90 inhibitor resorcylic acid lactone from Chaetomium chiversii.</title>
        <authorList>
            <person name="Wang S."/>
            <person name="Xu Y."/>
            <person name="Maine E.A."/>
            <person name="Wijeratne E.M."/>
            <person name="Espinosa-Artiles P."/>
            <person name="Gunatilaka A.A."/>
            <person name="Molnar I."/>
        </authorList>
    </citation>
    <scope>NUCLEOTIDE SEQUENCE</scope>
    <source>
        <strain evidence="6">CS-36-62</strain>
    </source>
</reference>
<dbReference type="InterPro" id="IPR015422">
    <property type="entry name" value="PyrdxlP-dep_Trfase_small"/>
</dbReference>
<dbReference type="InterPro" id="IPR000277">
    <property type="entry name" value="Cys/Met-Metab_PyrdxlP-dep_enz"/>
</dbReference>
<dbReference type="GO" id="GO:0016829">
    <property type="term" value="F:lyase activity"/>
    <property type="evidence" value="ECO:0007669"/>
    <property type="project" value="UniProtKB-KW"/>
</dbReference>
<keyword evidence="6" id="KW-0456">Lyase</keyword>
<dbReference type="EMBL" id="EU980390">
    <property type="protein sequence ID" value="ACM42408.1"/>
    <property type="molecule type" value="Genomic_DNA"/>
</dbReference>
<dbReference type="SUPFAM" id="SSF53383">
    <property type="entry name" value="PLP-dependent transferases"/>
    <property type="match status" value="1"/>
</dbReference>
<protein>
    <submittedName>
        <fullName evidence="6">Putative cystathionine gamma-synthase/beta-lyase</fullName>
    </submittedName>
</protein>
<dbReference type="InterPro" id="IPR015424">
    <property type="entry name" value="PyrdxlP-dep_Trfase"/>
</dbReference>
<dbReference type="GO" id="GO:0003962">
    <property type="term" value="F:cystathionine gamma-synthase activity"/>
    <property type="evidence" value="ECO:0007669"/>
    <property type="project" value="TreeGrafter"/>
</dbReference>
<comment type="similarity">
    <text evidence="4">Belongs to the trans-sulfuration enzymes family. MET7 subfamily.</text>
</comment>
<evidence type="ECO:0000256" key="4">
    <source>
        <dbReference type="ARBA" id="ARBA00061376"/>
    </source>
</evidence>
<dbReference type="AlphaFoldDB" id="C5H887"/>
<proteinExistence type="inferred from homology"/>
<evidence type="ECO:0000256" key="5">
    <source>
        <dbReference type="RuleBase" id="RU362118"/>
    </source>
</evidence>
<dbReference type="Gene3D" id="3.90.1150.10">
    <property type="entry name" value="Aspartate Aminotransferase, domain 1"/>
    <property type="match status" value="1"/>
</dbReference>
<dbReference type="Gene3D" id="3.40.640.10">
    <property type="entry name" value="Type I PLP-dependent aspartate aminotransferase-like (Major domain)"/>
    <property type="match status" value="1"/>
</dbReference>
<comment type="pathway">
    <text evidence="3">Amino-acid biosynthesis; L-methionine biosynthesis via de novo pathway.</text>
</comment>
<sequence length="588" mass="64754">MDTTIAEPENLPLGTSLPPGDSHGVSVHLPKWADTVGWASRESRVLNAMKTGYPRFFVPRVVDKLAIQLLEMIQSGNGTKANDRMTGLETAGGKLATLLDTPRHAQMCRKSLPMWNTKDSTSSVEIEVHIVSWDGTFTRLEGGVPAAELETAKEIGEEDILLISYPAEFTLEAKAFWQHTGFGISSRRATHWLDHAPFLATSTIPTPPSSPLEISLKVDQAKATLKARIAAGLSPPSTNIQVSSSNVFLFPTGMSAITEIADTIKSLREPTPSSPYCVAVFGFLYVDTYKTLSCVLGLTPILYKYSAADISAFEALLSSPSRPRLDALFTEFPGNPLLQSPDLSRLHALARKYGFVLVVDDTVGTYASLSLIGECDVLCNSLTKMFSGRCNAMGGATTLNPHSPHYAALRKGLQSRRGEEETAWFWQDVVTMEGNSRDFEARVYRASENAEMVVEMLRASVSVKEVYYPKGGPTQDVYDRYRLPDGRYGFLLSIRFATKEKAVAFYDALDVAKGPSLGTNFTLCCAYTLLAHYKELEWAAEYGVVEDLVRISVGLEERRWLEERVGRALEVAEGRRWMESMDPTASVV</sequence>
<dbReference type="GO" id="GO:0019346">
    <property type="term" value="P:transsulfuration"/>
    <property type="evidence" value="ECO:0007669"/>
    <property type="project" value="InterPro"/>
</dbReference>
<keyword evidence="2 5" id="KW-0663">Pyridoxal phosphate</keyword>
<accession>C5H887</accession>